<protein>
    <recommendedName>
        <fullName evidence="4">DUF2927 domain-containing protein</fullName>
    </recommendedName>
</protein>
<evidence type="ECO:0000256" key="1">
    <source>
        <dbReference type="SAM" id="SignalP"/>
    </source>
</evidence>
<dbReference type="Proteomes" id="UP000190787">
    <property type="component" value="Unassembled WGS sequence"/>
</dbReference>
<evidence type="ECO:0008006" key="4">
    <source>
        <dbReference type="Google" id="ProtNLM"/>
    </source>
</evidence>
<dbReference type="Pfam" id="PF11150">
    <property type="entry name" value="DUF2927"/>
    <property type="match status" value="1"/>
</dbReference>
<sequence>MSGAASLALALSLALPAQARDTAADRNIANSGKMSDRDFYRAMACAARPGGACTLPYRRWAASKCSDLTVGIAFRSKHFPAKRAHAIEEAARAAIDQINKTGAALHLSYAGARPADINLYLTDTPVGGTVRGTPSMRLNGRRLGPGTVAKVTFYWQTNTGRITDADIAFSRDIQMRDIRSVVLEEIVQSLGFSTDLEDPYYTQSSIFSENGNSVTRLIGQDAMTLRSHYPPR</sequence>
<organism evidence="2 3">
    <name type="scientific">Thioclava sediminum</name>
    <dbReference type="NCBI Taxonomy" id="1915319"/>
    <lineage>
        <taxon>Bacteria</taxon>
        <taxon>Pseudomonadati</taxon>
        <taxon>Pseudomonadota</taxon>
        <taxon>Alphaproteobacteria</taxon>
        <taxon>Rhodobacterales</taxon>
        <taxon>Paracoccaceae</taxon>
        <taxon>Thioclava</taxon>
    </lineage>
</organism>
<reference evidence="2 3" key="1">
    <citation type="submission" date="2016-11" db="EMBL/GenBank/DDBJ databases">
        <title>A multilocus sequence analysis scheme for characterization of bacteria in the genus Thioclava.</title>
        <authorList>
            <person name="Liu Y."/>
            <person name="Shao Z."/>
        </authorList>
    </citation>
    <scope>NUCLEOTIDE SEQUENCE [LARGE SCALE GENOMIC DNA]</scope>
    <source>
        <strain evidence="2 3">TAW-CT134</strain>
    </source>
</reference>
<name>A0ABX3MUE8_9RHOB</name>
<dbReference type="InterPro" id="IPR021323">
    <property type="entry name" value="DUF2927"/>
</dbReference>
<keyword evidence="3" id="KW-1185">Reference proteome</keyword>
<gene>
    <name evidence="2" type="ORF">BMI91_12490</name>
</gene>
<comment type="caution">
    <text evidence="2">The sequence shown here is derived from an EMBL/GenBank/DDBJ whole genome shotgun (WGS) entry which is preliminary data.</text>
</comment>
<dbReference type="Gene3D" id="3.40.390.10">
    <property type="entry name" value="Collagenase (Catalytic Domain)"/>
    <property type="match status" value="1"/>
</dbReference>
<accession>A0ABX3MUE8</accession>
<feature type="signal peptide" evidence="1">
    <location>
        <begin position="1"/>
        <end position="19"/>
    </location>
</feature>
<dbReference type="RefSeq" id="WP_078605142.1">
    <property type="nucleotide sequence ID" value="NZ_MPZV01000003.1"/>
</dbReference>
<keyword evidence="1" id="KW-0732">Signal</keyword>
<dbReference type="EMBL" id="MPZV01000003">
    <property type="protein sequence ID" value="OOY23324.1"/>
    <property type="molecule type" value="Genomic_DNA"/>
</dbReference>
<proteinExistence type="predicted"/>
<feature type="chain" id="PRO_5046955046" description="DUF2927 domain-containing protein" evidence="1">
    <location>
        <begin position="20"/>
        <end position="232"/>
    </location>
</feature>
<dbReference type="InterPro" id="IPR024079">
    <property type="entry name" value="MetalloPept_cat_dom_sf"/>
</dbReference>
<evidence type="ECO:0000313" key="3">
    <source>
        <dbReference type="Proteomes" id="UP000190787"/>
    </source>
</evidence>
<evidence type="ECO:0000313" key="2">
    <source>
        <dbReference type="EMBL" id="OOY23324.1"/>
    </source>
</evidence>